<dbReference type="InterPro" id="IPR026992">
    <property type="entry name" value="DIOX_N"/>
</dbReference>
<dbReference type="AlphaFoldDB" id="A0A2V5I8G3"/>
<proteinExistence type="inferred from homology"/>
<dbReference type="GO" id="GO:0044283">
    <property type="term" value="P:small molecule biosynthetic process"/>
    <property type="evidence" value="ECO:0007669"/>
    <property type="project" value="UniProtKB-ARBA"/>
</dbReference>
<dbReference type="PROSITE" id="PS51471">
    <property type="entry name" value="FE2OG_OXY"/>
    <property type="match status" value="1"/>
</dbReference>
<dbReference type="EMBL" id="KZ825101">
    <property type="protein sequence ID" value="PYI24810.1"/>
    <property type="molecule type" value="Genomic_DNA"/>
</dbReference>
<evidence type="ECO:0000313" key="4">
    <source>
        <dbReference type="EMBL" id="PYI24810.1"/>
    </source>
</evidence>
<evidence type="ECO:0000256" key="2">
    <source>
        <dbReference type="RuleBase" id="RU003682"/>
    </source>
</evidence>
<dbReference type="Pfam" id="PF03171">
    <property type="entry name" value="2OG-FeII_Oxy"/>
    <property type="match status" value="1"/>
</dbReference>
<evidence type="ECO:0000259" key="3">
    <source>
        <dbReference type="PROSITE" id="PS51471"/>
    </source>
</evidence>
<dbReference type="GO" id="GO:0046872">
    <property type="term" value="F:metal ion binding"/>
    <property type="evidence" value="ECO:0007669"/>
    <property type="project" value="UniProtKB-KW"/>
</dbReference>
<accession>A0A2V5I8G3</accession>
<reference evidence="4 5" key="1">
    <citation type="submission" date="2018-02" db="EMBL/GenBank/DDBJ databases">
        <title>The genomes of Aspergillus section Nigri reveals drivers in fungal speciation.</title>
        <authorList>
            <consortium name="DOE Joint Genome Institute"/>
            <person name="Vesth T.C."/>
            <person name="Nybo J."/>
            <person name="Theobald S."/>
            <person name="Brandl J."/>
            <person name="Frisvad J.C."/>
            <person name="Nielsen K.F."/>
            <person name="Lyhne E.K."/>
            <person name="Kogle M.E."/>
            <person name="Kuo A."/>
            <person name="Riley R."/>
            <person name="Clum A."/>
            <person name="Nolan M."/>
            <person name="Lipzen A."/>
            <person name="Salamov A."/>
            <person name="Henrissat B."/>
            <person name="Wiebenga A."/>
            <person name="De vries R.P."/>
            <person name="Grigoriev I.V."/>
            <person name="Mortensen U.H."/>
            <person name="Andersen M.R."/>
            <person name="Baker S.E."/>
        </authorList>
    </citation>
    <scope>NUCLEOTIDE SEQUENCE [LARGE SCALE GENOMIC DNA]</scope>
    <source>
        <strain evidence="4 5">CBS 115571</strain>
    </source>
</reference>
<dbReference type="OMA" id="YAYDAPR"/>
<feature type="domain" description="Fe2OG dioxygenase" evidence="3">
    <location>
        <begin position="185"/>
        <end position="298"/>
    </location>
</feature>
<keyword evidence="2" id="KW-0408">Iron</keyword>
<dbReference type="PANTHER" id="PTHR47990">
    <property type="entry name" value="2-OXOGLUTARATE (2OG) AND FE(II)-DEPENDENT OXYGENASE SUPERFAMILY PROTEIN-RELATED"/>
    <property type="match status" value="1"/>
</dbReference>
<dbReference type="SUPFAM" id="SSF51197">
    <property type="entry name" value="Clavaminate synthase-like"/>
    <property type="match status" value="1"/>
</dbReference>
<organism evidence="4 5">
    <name type="scientific">Aspergillus violaceofuscus (strain CBS 115571)</name>
    <dbReference type="NCBI Taxonomy" id="1450538"/>
    <lineage>
        <taxon>Eukaryota</taxon>
        <taxon>Fungi</taxon>
        <taxon>Dikarya</taxon>
        <taxon>Ascomycota</taxon>
        <taxon>Pezizomycotina</taxon>
        <taxon>Eurotiomycetes</taxon>
        <taxon>Eurotiomycetidae</taxon>
        <taxon>Eurotiales</taxon>
        <taxon>Aspergillaceae</taxon>
        <taxon>Aspergillus</taxon>
    </lineage>
</organism>
<comment type="similarity">
    <text evidence="1 2">Belongs to the iron/ascorbate-dependent oxidoreductase family.</text>
</comment>
<dbReference type="InterPro" id="IPR050231">
    <property type="entry name" value="Iron_ascorbate_oxido_reductase"/>
</dbReference>
<dbReference type="STRING" id="1450538.A0A2V5I8G3"/>
<protein>
    <submittedName>
        <fullName evidence="4">Oxidoreductase</fullName>
    </submittedName>
</protein>
<dbReference type="GO" id="GO:0016491">
    <property type="term" value="F:oxidoreductase activity"/>
    <property type="evidence" value="ECO:0007669"/>
    <property type="project" value="UniProtKB-KW"/>
</dbReference>
<dbReference type="Proteomes" id="UP000249829">
    <property type="component" value="Unassembled WGS sequence"/>
</dbReference>
<name>A0A2V5I8G3_ASPV1</name>
<keyword evidence="2" id="KW-0560">Oxidoreductase</keyword>
<sequence length="355" mass="39147">MPTRKYFAQAPSFPDDTPTVALPTISLHSLKAHDPTESQNLFTASREWGFFVLDLRDDDQGARLLHQAERMFDLDAELFALDQATLDQYAYDAPRDLTGYKRIGALKTDDGKVDHMHLYSISQDDILGNRPARVNAPPIEEKRAEIQTFIREASAALGVILATLDHELGLAPGPLEKLSPLDQESETSVRLLCSPPQPTTPTEDTAKKITLGGHTDIGTLTLLFHVVGGLQILPAGQDNIYENWRYVRPVPGCALVNLGDTLVEWTGELLRSSLHRVVAAPGEQAGVTRQSVAYLVRPAKQASMRRLQGGKIPRLVEGEAEETRPVNEWAAWRSQQIMLGTLKPQTRGGVRPVVV</sequence>
<gene>
    <name evidence="4" type="ORF">BO99DRAFT_478332</name>
</gene>
<dbReference type="InterPro" id="IPR027443">
    <property type="entry name" value="IPNS-like_sf"/>
</dbReference>
<evidence type="ECO:0000256" key="1">
    <source>
        <dbReference type="ARBA" id="ARBA00008056"/>
    </source>
</evidence>
<dbReference type="Gene3D" id="2.60.120.330">
    <property type="entry name" value="B-lactam Antibiotic, Isopenicillin N Synthase, Chain"/>
    <property type="match status" value="1"/>
</dbReference>
<dbReference type="InterPro" id="IPR005123">
    <property type="entry name" value="Oxoglu/Fe-dep_dioxygenase_dom"/>
</dbReference>
<dbReference type="InterPro" id="IPR044861">
    <property type="entry name" value="IPNS-like_FE2OG_OXY"/>
</dbReference>
<dbReference type="Pfam" id="PF14226">
    <property type="entry name" value="DIOX_N"/>
    <property type="match status" value="1"/>
</dbReference>
<keyword evidence="5" id="KW-1185">Reference proteome</keyword>
<evidence type="ECO:0000313" key="5">
    <source>
        <dbReference type="Proteomes" id="UP000249829"/>
    </source>
</evidence>
<keyword evidence="2" id="KW-0479">Metal-binding</keyword>